<dbReference type="Proteomes" id="UP000001476">
    <property type="component" value="Chromosome"/>
</dbReference>
<evidence type="ECO:0000256" key="1">
    <source>
        <dbReference type="SAM" id="Phobius"/>
    </source>
</evidence>
<gene>
    <name evidence="2" type="ordered locus">EUBELI_01861</name>
</gene>
<name>C4Z425_LACE2</name>
<protein>
    <submittedName>
        <fullName evidence="2">Uncharacterized protein</fullName>
    </submittedName>
</protein>
<accession>C4Z425</accession>
<evidence type="ECO:0000313" key="3">
    <source>
        <dbReference type="Proteomes" id="UP000001476"/>
    </source>
</evidence>
<keyword evidence="1" id="KW-0472">Membrane</keyword>
<sequence>MNVIPFRVTPLLYCVEVIMINFNNKKTKSWFTAILILILIVAMVVPMVAYLIP</sequence>
<proteinExistence type="predicted"/>
<dbReference type="HOGENOM" id="CLU_3061634_0_0_9"/>
<dbReference type="STRING" id="515620.EUBELI_01861"/>
<organism evidence="2 3">
    <name type="scientific">Lachnospira eligens (strain ATCC 27750 / DSM 3376 / VPI C15-48 / C15-B4)</name>
    <name type="common">Eubacterium eligens</name>
    <dbReference type="NCBI Taxonomy" id="515620"/>
    <lineage>
        <taxon>Bacteria</taxon>
        <taxon>Bacillati</taxon>
        <taxon>Bacillota</taxon>
        <taxon>Clostridia</taxon>
        <taxon>Lachnospirales</taxon>
        <taxon>Lachnospiraceae</taxon>
        <taxon>Lachnospira</taxon>
    </lineage>
</organism>
<feature type="transmembrane region" description="Helical" evidence="1">
    <location>
        <begin position="30"/>
        <end position="52"/>
    </location>
</feature>
<reference evidence="2 3" key="1">
    <citation type="journal article" date="2009" name="Proc. Natl. Acad. Sci. U.S.A.">
        <title>Characterizing a model human gut microbiota composed of members of its two dominant bacterial phyla.</title>
        <authorList>
            <person name="Mahowald M.A."/>
            <person name="Rey F.E."/>
            <person name="Seedorf H."/>
            <person name="Turnbaugh P.J."/>
            <person name="Fulton R.S."/>
            <person name="Wollam A."/>
            <person name="Shah N."/>
            <person name="Wang C."/>
            <person name="Magrini V."/>
            <person name="Wilson R.K."/>
            <person name="Cantarel B.L."/>
            <person name="Coutinho P.M."/>
            <person name="Henrissat B."/>
            <person name="Crock L.W."/>
            <person name="Russell A."/>
            <person name="Verberkmoes N.C."/>
            <person name="Hettich R.L."/>
            <person name="Gordon J.I."/>
        </authorList>
    </citation>
    <scope>NUCLEOTIDE SEQUENCE [LARGE SCALE GENOMIC DNA]</scope>
    <source>
        <strain evidence="3">ATCC 27750 / DSM 3376 / VPI C15-48 / C15-B4</strain>
    </source>
</reference>
<dbReference type="KEGG" id="eel:EUBELI_01861"/>
<keyword evidence="1" id="KW-1133">Transmembrane helix</keyword>
<evidence type="ECO:0000313" key="2">
    <source>
        <dbReference type="EMBL" id="ACR72850.1"/>
    </source>
</evidence>
<dbReference type="AlphaFoldDB" id="C4Z425"/>
<dbReference type="EMBL" id="CP001104">
    <property type="protein sequence ID" value="ACR72850.1"/>
    <property type="molecule type" value="Genomic_DNA"/>
</dbReference>
<keyword evidence="3" id="KW-1185">Reference proteome</keyword>
<keyword evidence="1" id="KW-0812">Transmembrane</keyword>